<name>A0ABS8I2M8_9NOSO</name>
<dbReference type="EMBL" id="JAIVFQ010000003">
    <property type="protein sequence ID" value="MCC5598365.1"/>
    <property type="molecule type" value="Genomic_DNA"/>
</dbReference>
<protein>
    <recommendedName>
        <fullName evidence="4">Photosystem I reaction center subunit VIII</fullName>
    </recommendedName>
</protein>
<comment type="caution">
    <text evidence="2">The sequence shown here is derived from an EMBL/GenBank/DDBJ whole genome shotgun (WGS) entry which is preliminary data.</text>
</comment>
<sequence length="50" mass="5411">MAVVNYATPWQVAEYPAAIAFLLAPAIVAISLIQRQLFGGEPILPRDDCP</sequence>
<keyword evidence="1" id="KW-0472">Membrane</keyword>
<feature type="transmembrane region" description="Helical" evidence="1">
    <location>
        <begin position="15"/>
        <end position="33"/>
    </location>
</feature>
<accession>A0ABS8I2M8</accession>
<reference evidence="2 3" key="1">
    <citation type="journal article" date="2021" name="Microorganisms">
        <title>Genome Evolution of Filamentous Cyanobacterium Nostoc Species: From Facultative Symbiosis to Free Living.</title>
        <authorList>
            <person name="Huo D."/>
            <person name="Li H."/>
            <person name="Cai F."/>
            <person name="Guo X."/>
            <person name="Qiao Z."/>
            <person name="Wang W."/>
            <person name="Yu G."/>
            <person name="Li R."/>
        </authorList>
    </citation>
    <scope>NUCLEOTIDE SEQUENCE [LARGE SCALE GENOMIC DNA]</scope>
    <source>
        <strain evidence="2 3">CHAB 5714</strain>
    </source>
</reference>
<evidence type="ECO:0000256" key="1">
    <source>
        <dbReference type="SAM" id="Phobius"/>
    </source>
</evidence>
<evidence type="ECO:0008006" key="4">
    <source>
        <dbReference type="Google" id="ProtNLM"/>
    </source>
</evidence>
<dbReference type="RefSeq" id="WP_229483104.1">
    <property type="nucleotide sequence ID" value="NZ_JAIVFQ010000003.1"/>
</dbReference>
<keyword evidence="1" id="KW-1133">Transmembrane helix</keyword>
<keyword evidence="1" id="KW-0812">Transmembrane</keyword>
<organism evidence="2 3">
    <name type="scientific">Nostoc favosum CHAB5714</name>
    <dbReference type="NCBI Taxonomy" id="2780399"/>
    <lineage>
        <taxon>Bacteria</taxon>
        <taxon>Bacillati</taxon>
        <taxon>Cyanobacteriota</taxon>
        <taxon>Cyanophyceae</taxon>
        <taxon>Nostocales</taxon>
        <taxon>Nostocaceae</taxon>
        <taxon>Nostoc</taxon>
        <taxon>Nostoc favosum</taxon>
    </lineage>
</organism>
<keyword evidence="3" id="KW-1185">Reference proteome</keyword>
<evidence type="ECO:0000313" key="2">
    <source>
        <dbReference type="EMBL" id="MCC5598365.1"/>
    </source>
</evidence>
<proteinExistence type="predicted"/>
<evidence type="ECO:0000313" key="3">
    <source>
        <dbReference type="Proteomes" id="UP001199525"/>
    </source>
</evidence>
<gene>
    <name evidence="2" type="ORF">LC586_03705</name>
</gene>
<dbReference type="Proteomes" id="UP001199525">
    <property type="component" value="Unassembled WGS sequence"/>
</dbReference>